<gene>
    <name evidence="1" type="ORF">SAMN04489835_4527</name>
</gene>
<dbReference type="Gene3D" id="3.10.450.50">
    <property type="match status" value="1"/>
</dbReference>
<dbReference type="STRING" id="370526.SAMN04489835_4527"/>
<proteinExistence type="predicted"/>
<sequence length="191" mass="21157">MMPETSWAEIASAIAAISSLRPVNGHVKRTENSVEAGARPVQGVYTKISQRNPGGNMDTAMMEELVSRHLRAEERGDVDGAIAVYTDDIEHDVVGFPDSPSYGKDGARSFYDELTANFRANREQVLHRYVTDEAMILEQRMTGVVTGSMLGLPGRGREISFRILHVFEFRDGLICRENIWLDSAAIVAQLS</sequence>
<reference evidence="2" key="1">
    <citation type="submission" date="2016-10" db="EMBL/GenBank/DDBJ databases">
        <authorList>
            <person name="Varghese N."/>
            <person name="Submissions S."/>
        </authorList>
    </citation>
    <scope>NUCLEOTIDE SEQUENCE [LARGE SCALE GENOMIC DNA]</scope>
    <source>
        <strain evidence="2">DSM 45405</strain>
    </source>
</reference>
<dbReference type="GO" id="GO:0030638">
    <property type="term" value="P:polyketide metabolic process"/>
    <property type="evidence" value="ECO:0007669"/>
    <property type="project" value="InterPro"/>
</dbReference>
<dbReference type="InterPro" id="IPR009959">
    <property type="entry name" value="Cyclase_SnoaL-like"/>
</dbReference>
<name>A0A1H6L9V1_MYCRU</name>
<protein>
    <recommendedName>
        <fullName evidence="3">SnoaL-like polyketide cyclase</fullName>
    </recommendedName>
</protein>
<organism evidence="1 2">
    <name type="scientific">Mycolicibacterium rutilum</name>
    <name type="common">Mycobacterium rutilum</name>
    <dbReference type="NCBI Taxonomy" id="370526"/>
    <lineage>
        <taxon>Bacteria</taxon>
        <taxon>Bacillati</taxon>
        <taxon>Actinomycetota</taxon>
        <taxon>Actinomycetes</taxon>
        <taxon>Mycobacteriales</taxon>
        <taxon>Mycobacteriaceae</taxon>
        <taxon>Mycolicibacterium</taxon>
    </lineage>
</organism>
<dbReference type="SUPFAM" id="SSF54427">
    <property type="entry name" value="NTF2-like"/>
    <property type="match status" value="1"/>
</dbReference>
<accession>A0A1H6L9V1</accession>
<dbReference type="AlphaFoldDB" id="A0A1H6L9V1"/>
<evidence type="ECO:0000313" key="2">
    <source>
        <dbReference type="Proteomes" id="UP000182915"/>
    </source>
</evidence>
<dbReference type="Pfam" id="PF07366">
    <property type="entry name" value="SnoaL"/>
    <property type="match status" value="1"/>
</dbReference>
<dbReference type="Proteomes" id="UP000182915">
    <property type="component" value="Chromosome I"/>
</dbReference>
<keyword evidence="2" id="KW-1185">Reference proteome</keyword>
<dbReference type="InterPro" id="IPR032710">
    <property type="entry name" value="NTF2-like_dom_sf"/>
</dbReference>
<evidence type="ECO:0000313" key="1">
    <source>
        <dbReference type="EMBL" id="SEH82055.1"/>
    </source>
</evidence>
<dbReference type="EMBL" id="LT629971">
    <property type="protein sequence ID" value="SEH82055.1"/>
    <property type="molecule type" value="Genomic_DNA"/>
</dbReference>
<evidence type="ECO:0008006" key="3">
    <source>
        <dbReference type="Google" id="ProtNLM"/>
    </source>
</evidence>